<evidence type="ECO:0000313" key="4">
    <source>
        <dbReference type="Proteomes" id="UP000182229"/>
    </source>
</evidence>
<protein>
    <recommendedName>
        <fullName evidence="2">PFL domain-containing protein</fullName>
    </recommendedName>
</protein>
<dbReference type="STRING" id="83449.BON30_05550"/>
<feature type="region of interest" description="Disordered" evidence="1">
    <location>
        <begin position="546"/>
        <end position="595"/>
    </location>
</feature>
<evidence type="ECO:0000313" key="3">
    <source>
        <dbReference type="EMBL" id="OJH42647.1"/>
    </source>
</evidence>
<feature type="domain" description="PFL" evidence="2">
    <location>
        <begin position="1"/>
        <end position="519"/>
    </location>
</feature>
<dbReference type="PANTHER" id="PTHR43641:SF2">
    <property type="entry name" value="DEHYDRATASE YBIW-RELATED"/>
    <property type="match status" value="1"/>
</dbReference>
<comment type="caution">
    <text evidence="3">The sequence shown here is derived from an EMBL/GenBank/DDBJ whole genome shotgun (WGS) entry which is preliminary data.</text>
</comment>
<dbReference type="EMBL" id="MPIN01000001">
    <property type="protein sequence ID" value="OJH42647.1"/>
    <property type="molecule type" value="Genomic_DNA"/>
</dbReference>
<name>A0A1L9BK79_9BACT</name>
<dbReference type="Pfam" id="PF02901">
    <property type="entry name" value="PFL-like"/>
    <property type="match status" value="1"/>
</dbReference>
<dbReference type="InterPro" id="IPR051215">
    <property type="entry name" value="GRE"/>
</dbReference>
<dbReference type="PROSITE" id="PS51554">
    <property type="entry name" value="PFL"/>
    <property type="match status" value="1"/>
</dbReference>
<evidence type="ECO:0000259" key="2">
    <source>
        <dbReference type="PROSITE" id="PS51554"/>
    </source>
</evidence>
<feature type="region of interest" description="Disordered" evidence="1">
    <location>
        <begin position="615"/>
        <end position="640"/>
    </location>
</feature>
<gene>
    <name evidence="3" type="ORF">BON30_05550</name>
</gene>
<dbReference type="SUPFAM" id="SSF51998">
    <property type="entry name" value="PFL-like glycyl radical enzymes"/>
    <property type="match status" value="1"/>
</dbReference>
<dbReference type="PANTHER" id="PTHR43641">
    <property type="entry name" value="FORMATE ACETYLTRANSFERASE 3-RELATED"/>
    <property type="match status" value="1"/>
</dbReference>
<accession>A0A1L9BK79</accession>
<dbReference type="Gene3D" id="3.20.70.20">
    <property type="match status" value="1"/>
</dbReference>
<reference evidence="3 4" key="2">
    <citation type="submission" date="2016-12" db="EMBL/GenBank/DDBJ databases">
        <title>Draft Genome Sequence of Cystobacter ferrugineus Strain Cbfe23.</title>
        <authorList>
            <person name="Akbar S."/>
            <person name="Dowd S.E."/>
            <person name="Stevens D.C."/>
        </authorList>
    </citation>
    <scope>NUCLEOTIDE SEQUENCE [LARGE SCALE GENOMIC DNA]</scope>
    <source>
        <strain evidence="3 4">Cbfe23</strain>
    </source>
</reference>
<dbReference type="GO" id="GO:0005829">
    <property type="term" value="C:cytosol"/>
    <property type="evidence" value="ECO:0007669"/>
    <property type="project" value="TreeGrafter"/>
</dbReference>
<dbReference type="AlphaFoldDB" id="A0A1L9BK79"/>
<dbReference type="GO" id="GO:0003824">
    <property type="term" value="F:catalytic activity"/>
    <property type="evidence" value="ECO:0007669"/>
    <property type="project" value="InterPro"/>
</dbReference>
<proteinExistence type="predicted"/>
<keyword evidence="4" id="KW-1185">Reference proteome</keyword>
<dbReference type="InterPro" id="IPR004184">
    <property type="entry name" value="PFL_dom"/>
</dbReference>
<dbReference type="Proteomes" id="UP000182229">
    <property type="component" value="Unassembled WGS sequence"/>
</dbReference>
<evidence type="ECO:0000256" key="1">
    <source>
        <dbReference type="SAM" id="MobiDB-lite"/>
    </source>
</evidence>
<sequence length="705" mass="79622">MSRQSRQGKCRCWSPTNQELIARGASKRDEAGIYFAGYARSVRVLESIMDSQIGGRSGFMRDRLLCEMRSDLGGFYYIPNQRELGLEAVPVRVFGETDWTYFPGVNWNRLDRHYQLRSSNGYMYYNHRDYLFRMSTLSAAEREKYLPPSPRVLQLLGIAFSRWQDNWYFDRSQRELKHLCAYVAEKYGPEKAREVMALPVMERMGWTIKVSLGDVFTSEEYGFRGRRRDEYGNWYNGADTYTLNAHELIVGALPNLGLGQGRYVIDYARKDEEIGNFFAGLSHASGVGHLVPGFQRALDLGLEGLAVDVKGRRDRESDPKKRSFYEAALLSLEGVQDYCRAYARLAKKESEAFREGSLERRNLLAISTRMTSLVTERPRTLLEAAQLIFTLHACLHLIGEPTAIGRLDQMLHPFYEKDLAAGHLDAEQAQEIIDCFWLKVGEKVQLNRQFVEDHQPYGNLAMGGSSGNYPQGAANNQWIQQVTVGGTVADDAPGAGKPAYNAITLFCLRAARRLPLNAPLPVAARAQGHPPRVPARGLALHPQWRRAPHPAQRREDHPRPAAQRGPGGRWLHSHRVHPREGQGQGDVAQPGHPPGRARLRVRWLLRASVRGPELVHPGRSVRPRVARGRAQPGQELDERRPHVLPRPARVLHLGARAGDHLVRAVGGSLHQAPALDVRQAGRWAALRVRHHERRVPLAPLVRVHR</sequence>
<reference evidence="4" key="1">
    <citation type="submission" date="2016-11" db="EMBL/GenBank/DDBJ databases">
        <authorList>
            <person name="Shukria A."/>
            <person name="Stevens D.C."/>
        </authorList>
    </citation>
    <scope>NUCLEOTIDE SEQUENCE [LARGE SCALE GENOMIC DNA]</scope>
    <source>
        <strain evidence="4">Cbfe23</strain>
    </source>
</reference>
<organism evidence="3 4">
    <name type="scientific">Cystobacter ferrugineus</name>
    <dbReference type="NCBI Taxonomy" id="83449"/>
    <lineage>
        <taxon>Bacteria</taxon>
        <taxon>Pseudomonadati</taxon>
        <taxon>Myxococcota</taxon>
        <taxon>Myxococcia</taxon>
        <taxon>Myxococcales</taxon>
        <taxon>Cystobacterineae</taxon>
        <taxon>Archangiaceae</taxon>
        <taxon>Cystobacter</taxon>
    </lineage>
</organism>